<reference evidence="2 3" key="1">
    <citation type="journal article" date="2016" name="Nat. Commun.">
        <title>Thousands of microbial genomes shed light on interconnected biogeochemical processes in an aquifer system.</title>
        <authorList>
            <person name="Anantharaman K."/>
            <person name="Brown C.T."/>
            <person name="Hug L.A."/>
            <person name="Sharon I."/>
            <person name="Castelle C.J."/>
            <person name="Probst A.J."/>
            <person name="Thomas B.C."/>
            <person name="Singh A."/>
            <person name="Wilkins M.J."/>
            <person name="Karaoz U."/>
            <person name="Brodie E.L."/>
            <person name="Williams K.H."/>
            <person name="Hubbard S.S."/>
            <person name="Banfield J.F."/>
        </authorList>
    </citation>
    <scope>NUCLEOTIDE SEQUENCE [LARGE SCALE GENOMIC DNA]</scope>
</reference>
<dbReference type="Proteomes" id="UP000177268">
    <property type="component" value="Unassembled WGS sequence"/>
</dbReference>
<organism evidence="2 3">
    <name type="scientific">Candidatus Gottesmanbacteria bacterium RBG_13_45_10</name>
    <dbReference type="NCBI Taxonomy" id="1798370"/>
    <lineage>
        <taxon>Bacteria</taxon>
        <taxon>Candidatus Gottesmaniibacteriota</taxon>
    </lineage>
</organism>
<keyword evidence="1" id="KW-0812">Transmembrane</keyword>
<accession>A0A1F5ZH97</accession>
<protein>
    <recommendedName>
        <fullName evidence="4">Pilus assembly protein PilO</fullName>
    </recommendedName>
</protein>
<sequence length="246" mass="26699">MVNYKRFVRSYRGIIISLVIIIGVIIGAIAGLVPVIQKIFALQSETASLSSDVSLLRTKLNYLDQLDEPTLKSYLVELAAAVPPDKSLSSLFGTIDGLSARTGVAVSEFTVLSAGSIASEAAKQQTQEEKKIGSNLLPFTVKVMGGYDQIRNFLDQSVGVRRFFRVRNFDISFADVTSISVRMGMDAFYLPFPTNLGSVQEQLQPLTEEEQNLITKVANLPLLGQTVSVTSGMQPSVSSKADPFSP</sequence>
<proteinExistence type="predicted"/>
<dbReference type="STRING" id="1798370.A2Z00_03535"/>
<evidence type="ECO:0000313" key="3">
    <source>
        <dbReference type="Proteomes" id="UP000177268"/>
    </source>
</evidence>
<evidence type="ECO:0000256" key="1">
    <source>
        <dbReference type="SAM" id="Phobius"/>
    </source>
</evidence>
<gene>
    <name evidence="2" type="ORF">A2Z00_03535</name>
</gene>
<dbReference type="EMBL" id="MFIZ01000026">
    <property type="protein sequence ID" value="OGG11492.1"/>
    <property type="molecule type" value="Genomic_DNA"/>
</dbReference>
<comment type="caution">
    <text evidence="2">The sequence shown here is derived from an EMBL/GenBank/DDBJ whole genome shotgun (WGS) entry which is preliminary data.</text>
</comment>
<dbReference type="Gene3D" id="3.30.70.60">
    <property type="match status" value="1"/>
</dbReference>
<keyword evidence="1" id="KW-0472">Membrane</keyword>
<dbReference type="InterPro" id="IPR014717">
    <property type="entry name" value="Transl_elong_EF1B/ribsomal_bS6"/>
</dbReference>
<dbReference type="AlphaFoldDB" id="A0A1F5ZH97"/>
<keyword evidence="1" id="KW-1133">Transmembrane helix</keyword>
<evidence type="ECO:0008006" key="4">
    <source>
        <dbReference type="Google" id="ProtNLM"/>
    </source>
</evidence>
<evidence type="ECO:0000313" key="2">
    <source>
        <dbReference type="EMBL" id="OGG11492.1"/>
    </source>
</evidence>
<feature type="transmembrane region" description="Helical" evidence="1">
    <location>
        <begin position="12"/>
        <end position="36"/>
    </location>
</feature>
<name>A0A1F5ZH97_9BACT</name>